<accession>A0A927H017</accession>
<organism evidence="2 3">
    <name type="scientific">Paenibacillus oceani</name>
    <dbReference type="NCBI Taxonomy" id="2772510"/>
    <lineage>
        <taxon>Bacteria</taxon>
        <taxon>Bacillati</taxon>
        <taxon>Bacillota</taxon>
        <taxon>Bacilli</taxon>
        <taxon>Bacillales</taxon>
        <taxon>Paenibacillaceae</taxon>
        <taxon>Paenibacillus</taxon>
    </lineage>
</organism>
<sequence>MKRKRTIKRLSLLFFGGLLILTLYSNTLQSMGLPKVLVAFGREEPLVHVFHGEGVLEPVIEASLSNKSGWEIKEVIAAEGDSVKMGQTLVVYVNREAENRYLDAQAQLKQQQLVIEGLQDQYVKASQNNDTFLIRNVKRSLENAKISLEVGQRNLDSLKEALASERELKAPFDGTVRKVNAVKDMASASVGPDIQLASSKQGYQMPLQVPASISKLIRIGLSTDIQVQLADTTETMSGIIQLRESASRAIKGSETASQDKGEVTTNKRIWISVNNEKLRGGEQASLQLSISTPNESGILVPNEAIHREGNATYILVVEEKKGALGNTSVARKVHVQTGGANEYETVVKGGFFPDSPIILKSSEPIQDGERVRAKTNKTNS</sequence>
<protein>
    <submittedName>
        <fullName evidence="2">Efflux RND transporter periplasmic adaptor subunit</fullName>
    </submittedName>
</protein>
<feature type="coiled-coil region" evidence="1">
    <location>
        <begin position="94"/>
        <end position="168"/>
    </location>
</feature>
<dbReference type="Gene3D" id="2.40.420.20">
    <property type="match status" value="1"/>
</dbReference>
<evidence type="ECO:0000256" key="1">
    <source>
        <dbReference type="SAM" id="Coils"/>
    </source>
</evidence>
<name>A0A927H017_9BACL</name>
<dbReference type="PANTHER" id="PTHR30469">
    <property type="entry name" value="MULTIDRUG RESISTANCE PROTEIN MDTA"/>
    <property type="match status" value="1"/>
</dbReference>
<dbReference type="Gene3D" id="2.40.50.100">
    <property type="match status" value="1"/>
</dbReference>
<evidence type="ECO:0000313" key="2">
    <source>
        <dbReference type="EMBL" id="MBD2862833.1"/>
    </source>
</evidence>
<comment type="caution">
    <text evidence="2">The sequence shown here is derived from an EMBL/GenBank/DDBJ whole genome shotgun (WGS) entry which is preliminary data.</text>
</comment>
<dbReference type="PANTHER" id="PTHR30469:SF15">
    <property type="entry name" value="HLYD FAMILY OF SECRETION PROTEINS"/>
    <property type="match status" value="1"/>
</dbReference>
<dbReference type="Gene3D" id="1.10.287.470">
    <property type="entry name" value="Helix hairpin bin"/>
    <property type="match status" value="1"/>
</dbReference>
<dbReference type="Proteomes" id="UP000639396">
    <property type="component" value="Unassembled WGS sequence"/>
</dbReference>
<proteinExistence type="predicted"/>
<dbReference type="GO" id="GO:1990281">
    <property type="term" value="C:efflux pump complex"/>
    <property type="evidence" value="ECO:0007669"/>
    <property type="project" value="TreeGrafter"/>
</dbReference>
<gene>
    <name evidence="2" type="ORF">IDH45_12650</name>
</gene>
<keyword evidence="3" id="KW-1185">Reference proteome</keyword>
<dbReference type="GO" id="GO:0015562">
    <property type="term" value="F:efflux transmembrane transporter activity"/>
    <property type="evidence" value="ECO:0007669"/>
    <property type="project" value="TreeGrafter"/>
</dbReference>
<keyword evidence="1" id="KW-0175">Coiled coil</keyword>
<dbReference type="AlphaFoldDB" id="A0A927H017"/>
<reference evidence="2" key="1">
    <citation type="submission" date="2020-09" db="EMBL/GenBank/DDBJ databases">
        <title>A novel bacterium of genus Paenibacillus, isolated from South China Sea.</title>
        <authorList>
            <person name="Huang H."/>
            <person name="Mo K."/>
            <person name="Hu Y."/>
        </authorList>
    </citation>
    <scope>NUCLEOTIDE SEQUENCE</scope>
    <source>
        <strain evidence="2">IB182363</strain>
    </source>
</reference>
<dbReference type="EMBL" id="JACXJA010000015">
    <property type="protein sequence ID" value="MBD2862833.1"/>
    <property type="molecule type" value="Genomic_DNA"/>
</dbReference>
<dbReference type="Gene3D" id="2.40.30.170">
    <property type="match status" value="1"/>
</dbReference>
<evidence type="ECO:0000313" key="3">
    <source>
        <dbReference type="Proteomes" id="UP000639396"/>
    </source>
</evidence>
<dbReference type="RefSeq" id="WP_190928088.1">
    <property type="nucleotide sequence ID" value="NZ_JACXJA010000015.1"/>
</dbReference>